<name>A0A1V3W8X3_MYCKA</name>
<accession>A0A1V3W8X3</accession>
<feature type="region of interest" description="Disordered" evidence="1">
    <location>
        <begin position="1"/>
        <end position="32"/>
    </location>
</feature>
<evidence type="ECO:0000313" key="2">
    <source>
        <dbReference type="EMBL" id="OOK63415.1"/>
    </source>
</evidence>
<comment type="caution">
    <text evidence="2">The sequence shown here is derived from an EMBL/GenBank/DDBJ whole genome shotgun (WGS) entry which is preliminary data.</text>
</comment>
<dbReference type="InterPro" id="IPR023606">
    <property type="entry name" value="CoA-Trfase_III_dom_1_sf"/>
</dbReference>
<dbReference type="AlphaFoldDB" id="A0A1V3W8X3"/>
<evidence type="ECO:0000313" key="3">
    <source>
        <dbReference type="Proteomes" id="UP000189229"/>
    </source>
</evidence>
<dbReference type="Proteomes" id="UP000189229">
    <property type="component" value="Unassembled WGS sequence"/>
</dbReference>
<dbReference type="SUPFAM" id="SSF89796">
    <property type="entry name" value="CoA-transferase family III (CaiB/BaiF)"/>
    <property type="match status" value="1"/>
</dbReference>
<dbReference type="EMBL" id="MVBM01000019">
    <property type="protein sequence ID" value="OOK63415.1"/>
    <property type="molecule type" value="Genomic_DNA"/>
</dbReference>
<evidence type="ECO:0000256" key="1">
    <source>
        <dbReference type="SAM" id="MobiDB-lite"/>
    </source>
</evidence>
<protein>
    <submittedName>
        <fullName evidence="2">Uncharacterized protein</fullName>
    </submittedName>
</protein>
<gene>
    <name evidence="2" type="ORF">BZL30_9486</name>
</gene>
<proteinExistence type="predicted"/>
<sequence length="138" mass="15518">MRYAETIAQRTTRNGSICSGAGDTGSPLSSPASLFDDPHLRAVDFFETVDHSPRPVRFPVCRPWFPNAGRVAGPPPNWVHIPRRLDELGWSRGRRRRMTRPRVLEDDFGAAELSDWDHERGQRRIGTTTAPAAICQAR</sequence>
<organism evidence="2 3">
    <name type="scientific">Mycobacterium kansasii</name>
    <dbReference type="NCBI Taxonomy" id="1768"/>
    <lineage>
        <taxon>Bacteria</taxon>
        <taxon>Bacillati</taxon>
        <taxon>Actinomycetota</taxon>
        <taxon>Actinomycetes</taxon>
        <taxon>Mycobacteriales</taxon>
        <taxon>Mycobacteriaceae</taxon>
        <taxon>Mycobacterium</taxon>
    </lineage>
</organism>
<reference evidence="2 3" key="1">
    <citation type="submission" date="2017-02" db="EMBL/GenBank/DDBJ databases">
        <title>Complete genome sequences of Mycobacterium kansasii strains isolated from rhesus macaques.</title>
        <authorList>
            <person name="Panda A."/>
            <person name="Nagaraj S."/>
            <person name="Zhao X."/>
            <person name="Tettelin H."/>
            <person name="Detolla L.J."/>
        </authorList>
    </citation>
    <scope>NUCLEOTIDE SEQUENCE [LARGE SCALE GENOMIC DNA]</scope>
    <source>
        <strain evidence="2 3">11-3813</strain>
    </source>
</reference>
<feature type="compositionally biased region" description="Polar residues" evidence="1">
    <location>
        <begin position="8"/>
        <end position="17"/>
    </location>
</feature>